<proteinExistence type="predicted"/>
<keyword evidence="2" id="KW-1185">Reference proteome</keyword>
<reference evidence="2" key="1">
    <citation type="submission" date="2019-02" db="EMBL/GenBank/DDBJ databases">
        <title>Isolation and identification of novel species under the genus Muribaculum.</title>
        <authorList>
            <person name="Miyake S."/>
            <person name="Ding Y."/>
            <person name="Low A."/>
            <person name="Soh M."/>
            <person name="Seedorf H."/>
        </authorList>
    </citation>
    <scope>NUCLEOTIDE SEQUENCE [LARGE SCALE GENOMIC DNA]</scope>
    <source>
        <strain evidence="2">H5</strain>
    </source>
</reference>
<accession>A0A4P7W409</accession>
<dbReference type="EMBL" id="CP039396">
    <property type="protein sequence ID" value="QCD42776.1"/>
    <property type="molecule type" value="Genomic_DNA"/>
</dbReference>
<evidence type="ECO:0000313" key="1">
    <source>
        <dbReference type="EMBL" id="QCD42776.1"/>
    </source>
</evidence>
<organism evidence="1 2">
    <name type="scientific">Duncaniella dubosii</name>
    <dbReference type="NCBI Taxonomy" id="2518971"/>
    <lineage>
        <taxon>Bacteria</taxon>
        <taxon>Pseudomonadati</taxon>
        <taxon>Bacteroidota</taxon>
        <taxon>Bacteroidia</taxon>
        <taxon>Bacteroidales</taxon>
        <taxon>Muribaculaceae</taxon>
        <taxon>Duncaniella</taxon>
    </lineage>
</organism>
<dbReference type="RefSeq" id="WP_136415987.1">
    <property type="nucleotide sequence ID" value="NZ_CAXHQF010000016.1"/>
</dbReference>
<evidence type="ECO:0000313" key="2">
    <source>
        <dbReference type="Proteomes" id="UP000297149"/>
    </source>
</evidence>
<gene>
    <name evidence="1" type="ORF">E7747_11080</name>
</gene>
<sequence length="202" mass="24332">MKYTVEESLRNFKFWSGGKDRADNCSPEELDSIEEFLEEIEPSEGWTDGAINDMFWFDFDTLAQHLGYKDEEDFDRQHDPDYLDDDQLEEYIKDWFINFIQKVKADEGYNGIIYLYENCFDGDYRDFVDTDKEAEEITEAYDYPEWLGERCYNHLFSVEAPELMEVLFEDDNGHENLENFPTKEQFRDEMMLIHKKQKTEEQ</sequence>
<dbReference type="Proteomes" id="UP000297149">
    <property type="component" value="Chromosome"/>
</dbReference>
<dbReference type="AlphaFoldDB" id="A0A4P7W409"/>
<dbReference type="KEGG" id="ddb:E7747_11080"/>
<name>A0A4P7W409_9BACT</name>
<protein>
    <submittedName>
        <fullName evidence="1">Uncharacterized protein</fullName>
    </submittedName>
</protein>